<gene>
    <name evidence="3" type="ORF">LWI29_014873</name>
</gene>
<proteinExistence type="predicted"/>
<evidence type="ECO:0000256" key="1">
    <source>
        <dbReference type="SAM" id="Coils"/>
    </source>
</evidence>
<sequence length="413" mass="45483">MKVLGEIININIFNSSELLGAVDCFTIYVIESRKLPNSPIDYLDELLAILDEEEEVHVKEAPKEVDELRSQKVELILERDLLKKEKILLQKKVTKTVQEKEAMREDFERKMRVMKGELEGKDNALKIMRVKECDYLVKLDKSEQEIKALTSKPTLLNHTHGCGSPLATSTKKNVPKGKNQPQSKMPSRSSGPGRHSGANLGGRDEGVRYRSPQNSSTGGSGNVWRAKTGGDGSFQQGSSSKSQPDSDAACLRSIAVGSNADGGEDCNQVEFAVGADPIFFGELQGRHEIGKQVLHQVGMVSGVVHEFGKSTMAEPRRLDKDGSGMLHDVSVTQVSGSIYFGLRDQGVMRRVGDRSLGLEANSSKHGIKKGKSDHRPIVIDIADRRIVSAGGRRFHYESAWADRDDFRPIVESS</sequence>
<name>A0AA39V8I0_ACESA</name>
<organism evidence="3 4">
    <name type="scientific">Acer saccharum</name>
    <name type="common">Sugar maple</name>
    <dbReference type="NCBI Taxonomy" id="4024"/>
    <lineage>
        <taxon>Eukaryota</taxon>
        <taxon>Viridiplantae</taxon>
        <taxon>Streptophyta</taxon>
        <taxon>Embryophyta</taxon>
        <taxon>Tracheophyta</taxon>
        <taxon>Spermatophyta</taxon>
        <taxon>Magnoliopsida</taxon>
        <taxon>eudicotyledons</taxon>
        <taxon>Gunneridae</taxon>
        <taxon>Pentapetalae</taxon>
        <taxon>rosids</taxon>
        <taxon>malvids</taxon>
        <taxon>Sapindales</taxon>
        <taxon>Sapindaceae</taxon>
        <taxon>Hippocastanoideae</taxon>
        <taxon>Acereae</taxon>
        <taxon>Acer</taxon>
    </lineage>
</organism>
<evidence type="ECO:0000313" key="4">
    <source>
        <dbReference type="Proteomes" id="UP001168877"/>
    </source>
</evidence>
<feature type="region of interest" description="Disordered" evidence="2">
    <location>
        <begin position="151"/>
        <end position="246"/>
    </location>
</feature>
<dbReference type="AlphaFoldDB" id="A0AA39V8I0"/>
<reference evidence="3" key="1">
    <citation type="journal article" date="2022" name="Plant J.">
        <title>Strategies of tolerance reflected in two North American maple genomes.</title>
        <authorList>
            <person name="McEvoy S.L."/>
            <person name="Sezen U.U."/>
            <person name="Trouern-Trend A."/>
            <person name="McMahon S.M."/>
            <person name="Schaberg P.G."/>
            <person name="Yang J."/>
            <person name="Wegrzyn J.L."/>
            <person name="Swenson N.G."/>
        </authorList>
    </citation>
    <scope>NUCLEOTIDE SEQUENCE</scope>
    <source>
        <strain evidence="3">NS2018</strain>
    </source>
</reference>
<evidence type="ECO:0000256" key="2">
    <source>
        <dbReference type="SAM" id="MobiDB-lite"/>
    </source>
</evidence>
<evidence type="ECO:0000313" key="3">
    <source>
        <dbReference type="EMBL" id="KAK0571376.1"/>
    </source>
</evidence>
<feature type="compositionally biased region" description="Low complexity" evidence="2">
    <location>
        <begin position="186"/>
        <end position="197"/>
    </location>
</feature>
<feature type="coiled-coil region" evidence="1">
    <location>
        <begin position="65"/>
        <end position="117"/>
    </location>
</feature>
<reference evidence="3" key="2">
    <citation type="submission" date="2023-06" db="EMBL/GenBank/DDBJ databases">
        <authorList>
            <person name="Swenson N.G."/>
            <person name="Wegrzyn J.L."/>
            <person name="Mcevoy S.L."/>
        </authorList>
    </citation>
    <scope>NUCLEOTIDE SEQUENCE</scope>
    <source>
        <strain evidence="3">NS2018</strain>
        <tissue evidence="3">Leaf</tissue>
    </source>
</reference>
<dbReference type="Proteomes" id="UP001168877">
    <property type="component" value="Unassembled WGS sequence"/>
</dbReference>
<protein>
    <submittedName>
        <fullName evidence="3">Uncharacterized protein</fullName>
    </submittedName>
</protein>
<dbReference type="EMBL" id="JAUESC010000388">
    <property type="protein sequence ID" value="KAK0571376.1"/>
    <property type="molecule type" value="Genomic_DNA"/>
</dbReference>
<comment type="caution">
    <text evidence="3">The sequence shown here is derived from an EMBL/GenBank/DDBJ whole genome shotgun (WGS) entry which is preliminary data.</text>
</comment>
<keyword evidence="4" id="KW-1185">Reference proteome</keyword>
<accession>A0AA39V8I0</accession>
<keyword evidence="1" id="KW-0175">Coiled coil</keyword>
<feature type="compositionally biased region" description="Low complexity" evidence="2">
    <location>
        <begin position="233"/>
        <end position="243"/>
    </location>
</feature>